<reference evidence="11" key="1">
    <citation type="submission" date="2020-04" db="EMBL/GenBank/DDBJ databases">
        <authorList>
            <person name="Neveu A P."/>
        </authorList>
    </citation>
    <scope>NUCLEOTIDE SEQUENCE</scope>
    <source>
        <tissue evidence="11">Whole embryo</tissue>
    </source>
</reference>
<sequence>MSSLINVILFTCIAIATLATVSAFGKIRAVSTPSPACRRRCASCPKVTSCPAGVSMVTDECGCCKTCAKQLSEPCDEFNLCDHTKNLYCSYKDVDITSGICVAKPGRSCFSNSKTYRNGEFFDMGCKATCTCLDGHIGCQPKCPMTVSAVPPKNCPHPRLVTKPHKCCPEWICRSHGRNNTTSHNRVAHTPRVVTRARPSMLETRRSQPIQVTIREDSCVVQTTEWSPCSTTCGWGISERVTNDNKNCKLRKEKRVCQLRPCNSDPTAHIKRGKRCVRTVKPQRRVRYSFSGCQSKVYTPKYCGKCTDGRCCTPKNTVTKAVKFTCENGFQFKKRMMVIKSCQCNQRCAESPNDIFHALRHMGGDTWQA</sequence>
<dbReference type="InterPro" id="IPR043973">
    <property type="entry name" value="TSP1_CCN"/>
</dbReference>
<evidence type="ECO:0000259" key="8">
    <source>
        <dbReference type="PROSITE" id="PS01225"/>
    </source>
</evidence>
<dbReference type="PANTHER" id="PTHR11348:SF17">
    <property type="entry name" value="CCN"/>
    <property type="match status" value="1"/>
</dbReference>
<evidence type="ECO:0000256" key="1">
    <source>
        <dbReference type="ARBA" id="ARBA00004613"/>
    </source>
</evidence>
<dbReference type="InterPro" id="IPR009030">
    <property type="entry name" value="Growth_fac_rcpt_cys_sf"/>
</dbReference>
<dbReference type="GO" id="GO:0031012">
    <property type="term" value="C:extracellular matrix"/>
    <property type="evidence" value="ECO:0007669"/>
    <property type="project" value="TreeGrafter"/>
</dbReference>
<dbReference type="InterPro" id="IPR006208">
    <property type="entry name" value="Glyco_hormone_CN"/>
</dbReference>
<keyword evidence="4 7" id="KW-0732">Signal</keyword>
<dbReference type="AlphaFoldDB" id="A0A6F9DXK3"/>
<dbReference type="InterPro" id="IPR050941">
    <property type="entry name" value="CCN"/>
</dbReference>
<evidence type="ECO:0000256" key="3">
    <source>
        <dbReference type="ARBA" id="ARBA00022525"/>
    </source>
</evidence>
<dbReference type="GO" id="GO:0005615">
    <property type="term" value="C:extracellular space"/>
    <property type="evidence" value="ECO:0007669"/>
    <property type="project" value="TreeGrafter"/>
</dbReference>
<dbReference type="Pfam" id="PF19035">
    <property type="entry name" value="TSP1_CCN"/>
    <property type="match status" value="1"/>
</dbReference>
<dbReference type="SMART" id="SM00209">
    <property type="entry name" value="TSP1"/>
    <property type="match status" value="1"/>
</dbReference>
<feature type="chain" id="PRO_5026221448" evidence="7">
    <location>
        <begin position="24"/>
        <end position="369"/>
    </location>
</feature>
<dbReference type="PANTHER" id="PTHR11348">
    <property type="entry name" value="CONNECTIVE TISSUE GROWTH FACTOR-RELATED"/>
    <property type="match status" value="1"/>
</dbReference>
<gene>
    <name evidence="11" type="primary">Wisp2-002</name>
</gene>
<dbReference type="InterPro" id="IPR001007">
    <property type="entry name" value="VWF_dom"/>
</dbReference>
<feature type="domain" description="CTCK" evidence="8">
    <location>
        <begin position="276"/>
        <end position="349"/>
    </location>
</feature>
<name>A0A6F9DXK3_9ASCI</name>
<evidence type="ECO:0000256" key="5">
    <source>
        <dbReference type="ARBA" id="ARBA00023157"/>
    </source>
</evidence>
<dbReference type="PROSITE" id="PS50092">
    <property type="entry name" value="TSP1"/>
    <property type="match status" value="1"/>
</dbReference>
<dbReference type="GO" id="GO:0007165">
    <property type="term" value="P:signal transduction"/>
    <property type="evidence" value="ECO:0007669"/>
    <property type="project" value="InterPro"/>
</dbReference>
<dbReference type="InterPro" id="IPR000867">
    <property type="entry name" value="IGFBP-like"/>
</dbReference>
<keyword evidence="5" id="KW-1015">Disulfide bond</keyword>
<accession>A0A6F9DXK3</accession>
<dbReference type="SMART" id="SM00214">
    <property type="entry name" value="VWC"/>
    <property type="match status" value="1"/>
</dbReference>
<organism evidence="11">
    <name type="scientific">Phallusia mammillata</name>
    <dbReference type="NCBI Taxonomy" id="59560"/>
    <lineage>
        <taxon>Eukaryota</taxon>
        <taxon>Metazoa</taxon>
        <taxon>Chordata</taxon>
        <taxon>Tunicata</taxon>
        <taxon>Ascidiacea</taxon>
        <taxon>Phlebobranchia</taxon>
        <taxon>Ascidiidae</taxon>
        <taxon>Phallusia</taxon>
    </lineage>
</organism>
<dbReference type="PROSITE" id="PS01225">
    <property type="entry name" value="CTCK_2"/>
    <property type="match status" value="1"/>
</dbReference>
<dbReference type="Pfam" id="PF00219">
    <property type="entry name" value="IGFBP"/>
    <property type="match status" value="1"/>
</dbReference>
<dbReference type="Pfam" id="PF00093">
    <property type="entry name" value="VWC"/>
    <property type="match status" value="1"/>
</dbReference>
<dbReference type="SMART" id="SM00121">
    <property type="entry name" value="IB"/>
    <property type="match status" value="1"/>
</dbReference>
<dbReference type="InterPro" id="IPR000884">
    <property type="entry name" value="TSP1_rpt"/>
</dbReference>
<comment type="subcellular location">
    <subcellularLocation>
        <location evidence="1">Secreted</location>
    </subcellularLocation>
</comment>
<evidence type="ECO:0000313" key="11">
    <source>
        <dbReference type="EMBL" id="CAB3267753.1"/>
    </source>
</evidence>
<dbReference type="EMBL" id="LR791891">
    <property type="protein sequence ID" value="CAB3267753.1"/>
    <property type="molecule type" value="mRNA"/>
</dbReference>
<dbReference type="InterPro" id="IPR006207">
    <property type="entry name" value="Cys_knot_C"/>
</dbReference>
<dbReference type="GO" id="GO:0005178">
    <property type="term" value="F:integrin binding"/>
    <property type="evidence" value="ECO:0007669"/>
    <property type="project" value="TreeGrafter"/>
</dbReference>
<feature type="domain" description="IGFBP N-terminal" evidence="10">
    <location>
        <begin position="28"/>
        <end position="104"/>
    </location>
</feature>
<dbReference type="PROSITE" id="PS50184">
    <property type="entry name" value="VWFC_2"/>
    <property type="match status" value="1"/>
</dbReference>
<dbReference type="InterPro" id="IPR036383">
    <property type="entry name" value="TSP1_rpt_sf"/>
</dbReference>
<evidence type="ECO:0000259" key="9">
    <source>
        <dbReference type="PROSITE" id="PS50184"/>
    </source>
</evidence>
<feature type="domain" description="VWFC" evidence="9">
    <location>
        <begin position="107"/>
        <end position="174"/>
    </location>
</feature>
<comment type="similarity">
    <text evidence="2">Belongs to the CCN family.</text>
</comment>
<dbReference type="SUPFAM" id="SSF57603">
    <property type="entry name" value="FnI-like domain"/>
    <property type="match status" value="1"/>
</dbReference>
<protein>
    <submittedName>
        <fullName evidence="11">Connective tissue growth factor</fullName>
    </submittedName>
</protein>
<evidence type="ECO:0000256" key="4">
    <source>
        <dbReference type="ARBA" id="ARBA00022729"/>
    </source>
</evidence>
<dbReference type="SUPFAM" id="SSF57184">
    <property type="entry name" value="Growth factor receptor domain"/>
    <property type="match status" value="1"/>
</dbReference>
<evidence type="ECO:0000256" key="6">
    <source>
        <dbReference type="PROSITE-ProRule" id="PRU00039"/>
    </source>
</evidence>
<dbReference type="SMART" id="SM00041">
    <property type="entry name" value="CT"/>
    <property type="match status" value="1"/>
</dbReference>
<keyword evidence="3" id="KW-0964">Secreted</keyword>
<dbReference type="PROSITE" id="PS51323">
    <property type="entry name" value="IGFBP_N_2"/>
    <property type="match status" value="1"/>
</dbReference>
<dbReference type="PROSITE" id="PS01185">
    <property type="entry name" value="CTCK_1"/>
    <property type="match status" value="1"/>
</dbReference>
<evidence type="ECO:0000256" key="2">
    <source>
        <dbReference type="ARBA" id="ARBA00008125"/>
    </source>
</evidence>
<feature type="signal peptide" evidence="7">
    <location>
        <begin position="1"/>
        <end position="23"/>
    </location>
</feature>
<dbReference type="GO" id="GO:0045597">
    <property type="term" value="P:positive regulation of cell differentiation"/>
    <property type="evidence" value="ECO:0007669"/>
    <property type="project" value="TreeGrafter"/>
</dbReference>
<dbReference type="GO" id="GO:0007155">
    <property type="term" value="P:cell adhesion"/>
    <property type="evidence" value="ECO:0007669"/>
    <property type="project" value="TreeGrafter"/>
</dbReference>
<evidence type="ECO:0000256" key="7">
    <source>
        <dbReference type="SAM" id="SignalP"/>
    </source>
</evidence>
<comment type="caution">
    <text evidence="6">Lacks conserved residue(s) required for the propagation of feature annotation.</text>
</comment>
<proteinExistence type="evidence at transcript level"/>
<dbReference type="Gene3D" id="2.20.100.10">
    <property type="entry name" value="Thrombospondin type-1 (TSP1) repeat"/>
    <property type="match status" value="1"/>
</dbReference>
<dbReference type="Pfam" id="PF00007">
    <property type="entry name" value="Cys_knot"/>
    <property type="match status" value="1"/>
</dbReference>
<evidence type="ECO:0000259" key="10">
    <source>
        <dbReference type="PROSITE" id="PS51323"/>
    </source>
</evidence>
<dbReference type="GO" id="GO:0008201">
    <property type="term" value="F:heparin binding"/>
    <property type="evidence" value="ECO:0007669"/>
    <property type="project" value="TreeGrafter"/>
</dbReference>
<dbReference type="SUPFAM" id="SSF82895">
    <property type="entry name" value="TSP-1 type 1 repeat"/>
    <property type="match status" value="1"/>
</dbReference>